<evidence type="ECO:0000259" key="3">
    <source>
        <dbReference type="SMART" id="SM00079"/>
    </source>
</evidence>
<dbReference type="EMBL" id="CP118739">
    <property type="protein sequence ID" value="WEA57058.1"/>
    <property type="molecule type" value="Genomic_DNA"/>
</dbReference>
<gene>
    <name evidence="4" type="ORF">GBO79_07000</name>
    <name evidence="5" type="ORF">ITQ90_04115</name>
    <name evidence="6" type="ORF">ITQ97_08680</name>
    <name evidence="7" type="ORF">PWB86_07635</name>
</gene>
<sequence>MKKELKLFLVMALGLLIIPVLGGCGNSKKTTRAEPSSWETIQKNKKVVIGLDDSFVPMGFREKNGQLAGYDIDLARAVFRQYGIKVDFQTIDWSMNVTELRNQTIDLIWNGLTITDERQKALTLSEPYLTNQQIIVVKKSSGITKLADLKNKSVGAQSGSSGAQDIDDHPQILKNRIKNHDPILYDSFNNAFIDLNANRIQGLLIDSVYANYYIKHMSNSSDYRIIKSNMPSEQFAVGIKKGNTEVKQKIDQGINQLRANGELKRINQKWFGK</sequence>
<dbReference type="InterPro" id="IPR001320">
    <property type="entry name" value="Iontro_rcpt_C"/>
</dbReference>
<dbReference type="Proteomes" id="UP000743107">
    <property type="component" value="Unassembled WGS sequence"/>
</dbReference>
<evidence type="ECO:0000259" key="2">
    <source>
        <dbReference type="SMART" id="SM00062"/>
    </source>
</evidence>
<dbReference type="SMART" id="SM00079">
    <property type="entry name" value="PBPe"/>
    <property type="match status" value="1"/>
</dbReference>
<keyword evidence="8" id="KW-1185">Reference proteome</keyword>
<dbReference type="PANTHER" id="PTHR35936:SF34">
    <property type="entry name" value="ABC TRANSPORTER EXTRACELLULAR-BINDING PROTEIN YCKB-RELATED"/>
    <property type="match status" value="1"/>
</dbReference>
<evidence type="ECO:0000313" key="4">
    <source>
        <dbReference type="EMBL" id="KAF0412880.1"/>
    </source>
</evidence>
<dbReference type="Proteomes" id="UP001194632">
    <property type="component" value="Unassembled WGS sequence"/>
</dbReference>
<reference evidence="8" key="3">
    <citation type="submission" date="2020-03" db="EMBL/GenBank/DDBJ databases">
        <title>SpeciesPrimer: A bioinformatics pipeline dedicated to the design of qPCR primers for the quantification of bacterial species.</title>
        <authorList>
            <person name="Dreier M."/>
            <person name="Berthoud H."/>
            <person name="Shani N."/>
            <person name="Wechsler D."/>
            <person name="Junier P."/>
        </authorList>
    </citation>
    <scope>NUCLEOTIDE SEQUENCE [LARGE SCALE GENOMIC DNA]</scope>
    <source>
        <strain evidence="8">FAM13073</strain>
    </source>
</reference>
<proteinExistence type="predicted"/>
<dbReference type="CDD" id="cd00996">
    <property type="entry name" value="PBP2_AatB_like"/>
    <property type="match status" value="1"/>
</dbReference>
<reference evidence="7 10" key="5">
    <citation type="submission" date="2023-02" db="EMBL/GenBank/DDBJ databases">
        <title>Comparative genomics and fermentation flavor characterization of five lactic acid bacteria reveal flavor biosynthesis metabolic pathways in fermented muskmelon puree.</title>
        <authorList>
            <person name="Yuan L."/>
            <person name="Li M."/>
            <person name="Xu X."/>
            <person name="Lao F."/>
            <person name="Wu J."/>
        </authorList>
    </citation>
    <scope>NUCLEOTIDE SEQUENCE [LARGE SCALE GENOMIC DNA]</scope>
    <source>
        <strain evidence="7 10">Ca-4</strain>
    </source>
</reference>
<keyword evidence="1" id="KW-0732">Signal</keyword>
<protein>
    <submittedName>
        <fullName evidence="6">Amino acid ABC transporter substrate-binding protein</fullName>
    </submittedName>
    <submittedName>
        <fullName evidence="4">Transporter substrate-binding domain-containing protein</fullName>
    </submittedName>
</protein>
<dbReference type="EMBL" id="JADOFP010000003">
    <property type="protein sequence ID" value="MBF7114685.1"/>
    <property type="molecule type" value="Genomic_DNA"/>
</dbReference>
<name>A0A0R2H7R2_PEDPE</name>
<dbReference type="EMBL" id="JADOFV010000004">
    <property type="protein sequence ID" value="MBF7127872.1"/>
    <property type="molecule type" value="Genomic_DNA"/>
</dbReference>
<dbReference type="AlphaFoldDB" id="A0A0R2H7R2"/>
<dbReference type="SUPFAM" id="SSF53850">
    <property type="entry name" value="Periplasmic binding protein-like II"/>
    <property type="match status" value="1"/>
</dbReference>
<reference evidence="6" key="4">
    <citation type="submission" date="2020-11" db="EMBL/GenBank/DDBJ databases">
        <title>Antibiotic susceptibility profiles of Pediococcus pentosaceus from various origins and their implications for the safety assessment of strains with food-technology applications.</title>
        <authorList>
            <person name="Shani N."/>
            <person name="Oberhaensli S."/>
            <person name="Arias E."/>
        </authorList>
    </citation>
    <scope>NUCLEOTIDE SEQUENCE</scope>
    <source>
        <strain evidence="6">FAM 19164</strain>
        <strain evidence="5">FAM 24207</strain>
    </source>
</reference>
<dbReference type="PANTHER" id="PTHR35936">
    <property type="entry name" value="MEMBRANE-BOUND LYTIC MUREIN TRANSGLYCOSYLASE F"/>
    <property type="match status" value="1"/>
</dbReference>
<evidence type="ECO:0000313" key="5">
    <source>
        <dbReference type="EMBL" id="MBF7114685.1"/>
    </source>
</evidence>
<dbReference type="Proteomes" id="UP001214131">
    <property type="component" value="Chromosome"/>
</dbReference>
<evidence type="ECO:0000313" key="6">
    <source>
        <dbReference type="EMBL" id="MBF7127872.1"/>
    </source>
</evidence>
<evidence type="ECO:0000313" key="9">
    <source>
        <dbReference type="Proteomes" id="UP000743107"/>
    </source>
</evidence>
<evidence type="ECO:0000313" key="7">
    <source>
        <dbReference type="EMBL" id="WEA57058.1"/>
    </source>
</evidence>
<dbReference type="GO" id="GO:0016020">
    <property type="term" value="C:membrane"/>
    <property type="evidence" value="ECO:0007669"/>
    <property type="project" value="InterPro"/>
</dbReference>
<dbReference type="InterPro" id="IPR001638">
    <property type="entry name" value="Solute-binding_3/MltF_N"/>
</dbReference>
<dbReference type="RefSeq" id="WP_023440581.1">
    <property type="nucleotide sequence ID" value="NZ_BJZY01000003.1"/>
</dbReference>
<evidence type="ECO:0000313" key="10">
    <source>
        <dbReference type="Proteomes" id="UP001214131"/>
    </source>
</evidence>
<accession>A0A0R2H7R2</accession>
<evidence type="ECO:0000313" key="8">
    <source>
        <dbReference type="Proteomes" id="UP000472573"/>
    </source>
</evidence>
<reference evidence="4" key="2">
    <citation type="submission" date="2019-12" db="EMBL/GenBank/DDBJ databases">
        <title>SpeciesPrimer: A bioinformatics pipeline dedicated to the design of qPCR primers for the quantification of bacterial species.</title>
        <authorList>
            <person name="Dreier M."/>
            <person name="Berthoud H."/>
            <person name="Shani N."/>
            <person name="Wechsler D."/>
            <person name="Junier P."/>
        </authorList>
    </citation>
    <scope>NUCLEOTIDE SEQUENCE</scope>
    <source>
        <strain evidence="4">FAM13073</strain>
    </source>
</reference>
<dbReference type="SMART" id="SM00062">
    <property type="entry name" value="PBPb"/>
    <property type="match status" value="1"/>
</dbReference>
<dbReference type="GO" id="GO:0015276">
    <property type="term" value="F:ligand-gated monoatomic ion channel activity"/>
    <property type="evidence" value="ECO:0007669"/>
    <property type="project" value="InterPro"/>
</dbReference>
<dbReference type="Gene3D" id="3.40.190.10">
    <property type="entry name" value="Periplasmic binding protein-like II"/>
    <property type="match status" value="2"/>
</dbReference>
<feature type="domain" description="Solute-binding protein family 3/N-terminal" evidence="2">
    <location>
        <begin position="46"/>
        <end position="273"/>
    </location>
</feature>
<evidence type="ECO:0000256" key="1">
    <source>
        <dbReference type="ARBA" id="ARBA00022729"/>
    </source>
</evidence>
<dbReference type="Pfam" id="PF00497">
    <property type="entry name" value="SBP_bac_3"/>
    <property type="match status" value="1"/>
</dbReference>
<organism evidence="6 9">
    <name type="scientific">Pediococcus pentosaceus</name>
    <dbReference type="NCBI Taxonomy" id="1255"/>
    <lineage>
        <taxon>Bacteria</taxon>
        <taxon>Bacillati</taxon>
        <taxon>Bacillota</taxon>
        <taxon>Bacilli</taxon>
        <taxon>Lactobacillales</taxon>
        <taxon>Lactobacillaceae</taxon>
        <taxon>Pediococcus</taxon>
    </lineage>
</organism>
<dbReference type="PROSITE" id="PS51257">
    <property type="entry name" value="PROKAR_LIPOPROTEIN"/>
    <property type="match status" value="1"/>
</dbReference>
<feature type="domain" description="Ionotropic glutamate receptor C-terminal" evidence="3">
    <location>
        <begin position="46"/>
        <end position="273"/>
    </location>
</feature>
<dbReference type="Proteomes" id="UP000472573">
    <property type="component" value="Unassembled WGS sequence"/>
</dbReference>
<dbReference type="EMBL" id="WENB01000004">
    <property type="protein sequence ID" value="KAF0412880.1"/>
    <property type="molecule type" value="Genomic_DNA"/>
</dbReference>
<reference evidence="4" key="1">
    <citation type="submission" date="2019-10" db="EMBL/GenBank/DDBJ databases">
        <authorList>
            <person name="Irmler S."/>
            <person name="Berthoud H."/>
            <person name="Roetschi A."/>
            <person name="Arias E."/>
            <person name="Shani N."/>
            <person name="Wuethrich D."/>
            <person name="Bruggmann R."/>
        </authorList>
    </citation>
    <scope>NUCLEOTIDE SEQUENCE</scope>
    <source>
        <strain evidence="4">FAM13073</strain>
    </source>
</reference>